<dbReference type="OMA" id="HDELQVP"/>
<evidence type="ECO:0000256" key="5">
    <source>
        <dbReference type="ARBA" id="ARBA00038063"/>
    </source>
</evidence>
<evidence type="ECO:0000313" key="8">
    <source>
        <dbReference type="EMBL" id="ABN64531.2"/>
    </source>
</evidence>
<organism evidence="8 9">
    <name type="scientific">Scheffersomyces stipitis (strain ATCC 58785 / CBS 6054 / NBRC 10063 / NRRL Y-11545)</name>
    <name type="common">Yeast</name>
    <name type="synonym">Pichia stipitis</name>
    <dbReference type="NCBI Taxonomy" id="322104"/>
    <lineage>
        <taxon>Eukaryota</taxon>
        <taxon>Fungi</taxon>
        <taxon>Dikarya</taxon>
        <taxon>Ascomycota</taxon>
        <taxon>Saccharomycotina</taxon>
        <taxon>Pichiomycetes</taxon>
        <taxon>Debaryomycetaceae</taxon>
        <taxon>Scheffersomyces</taxon>
    </lineage>
</organism>
<dbReference type="GeneID" id="4836982"/>
<dbReference type="PANTHER" id="PTHR17224:SF1">
    <property type="entry name" value="PEPTIDYL-TRNA HYDROLASE"/>
    <property type="match status" value="1"/>
</dbReference>
<dbReference type="InParanoid" id="A3LPP1"/>
<evidence type="ECO:0000256" key="6">
    <source>
        <dbReference type="RuleBase" id="RU000673"/>
    </source>
</evidence>
<dbReference type="GO" id="GO:0004045">
    <property type="term" value="F:peptidyl-tRNA hydrolase activity"/>
    <property type="evidence" value="ECO:0007669"/>
    <property type="project" value="UniProtKB-EC"/>
</dbReference>
<dbReference type="AlphaFoldDB" id="A3LPP1"/>
<name>A3LPP1_PICST</name>
<dbReference type="OrthoDB" id="1711136at2759"/>
<reference evidence="8 9" key="1">
    <citation type="journal article" date="2007" name="Nat. Biotechnol.">
        <title>Genome sequence of the lignocellulose-bioconverting and xylose-fermenting yeast Pichia stipitis.</title>
        <authorList>
            <person name="Jeffries T.W."/>
            <person name="Grigoriev I.V."/>
            <person name="Grimwood J."/>
            <person name="Laplaza J.M."/>
            <person name="Aerts A."/>
            <person name="Salamov A."/>
            <person name="Schmutz J."/>
            <person name="Lindquist E."/>
            <person name="Dehal P."/>
            <person name="Shapiro H."/>
            <person name="Jin Y.S."/>
            <person name="Passoth V."/>
            <person name="Richardson P.M."/>
        </authorList>
    </citation>
    <scope>NUCLEOTIDE SEQUENCE [LARGE SCALE GENOMIC DNA]</scope>
    <source>
        <strain evidence="9">ATCC 58785 / CBS 6054 / NBRC 10063 / NRRL Y-11545</strain>
    </source>
</reference>
<keyword evidence="3 6" id="KW-0378">Hydrolase</keyword>
<gene>
    <name evidence="8" type="ORF">PICST_30021</name>
</gene>
<dbReference type="PANTHER" id="PTHR17224">
    <property type="entry name" value="PEPTIDYL-TRNA HYDROLASE"/>
    <property type="match status" value="1"/>
</dbReference>
<keyword evidence="2" id="KW-0820">tRNA-binding</keyword>
<evidence type="ECO:0000256" key="1">
    <source>
        <dbReference type="ARBA" id="ARBA00013260"/>
    </source>
</evidence>
<evidence type="ECO:0000256" key="3">
    <source>
        <dbReference type="ARBA" id="ARBA00022801"/>
    </source>
</evidence>
<dbReference type="EMBL" id="CP000496">
    <property type="protein sequence ID" value="ABN64531.2"/>
    <property type="molecule type" value="Genomic_DNA"/>
</dbReference>
<dbReference type="NCBIfam" id="TIGR00447">
    <property type="entry name" value="pth"/>
    <property type="match status" value="1"/>
</dbReference>
<protein>
    <recommendedName>
        <fullName evidence="1 6">Peptidyl-tRNA hydrolase</fullName>
        <ecNumber evidence="1 6">3.1.1.29</ecNumber>
    </recommendedName>
</protein>
<dbReference type="GO" id="GO:0000049">
    <property type="term" value="F:tRNA binding"/>
    <property type="evidence" value="ECO:0007669"/>
    <property type="project" value="UniProtKB-KW"/>
</dbReference>
<dbReference type="Proteomes" id="UP000002258">
    <property type="component" value="Chromosome 2"/>
</dbReference>
<dbReference type="InterPro" id="IPR036416">
    <property type="entry name" value="Pept_tRNA_hydro_sf"/>
</dbReference>
<dbReference type="PROSITE" id="PS01196">
    <property type="entry name" value="PEPT_TRNA_HYDROL_2"/>
    <property type="match status" value="1"/>
</dbReference>
<dbReference type="SUPFAM" id="SSF53178">
    <property type="entry name" value="Peptidyl-tRNA hydrolase-like"/>
    <property type="match status" value="1"/>
</dbReference>
<sequence length="214" mass="24772">MMIRHLAASYLVPIRPSTVSQSRRLLFIASIGNPEPKYEGTKHNIGHRMLDQLVDIYWKDHLVKDGPYYRSTKYSNIVLFKSNDSLMNLQGKAVSKHYRQFQKDSQLVILHDELQVPVGKYQIRKPSTSPRGHNGLKSINQHLPNNYTKVAIGIGRPSDKRHVVDYVMSKFKDSELEELDFEVLPKCVKELEKLVEMDKEARKERVDKKVEVSV</sequence>
<evidence type="ECO:0000313" key="9">
    <source>
        <dbReference type="Proteomes" id="UP000002258"/>
    </source>
</evidence>
<dbReference type="eggNOG" id="KOG2255">
    <property type="taxonomic scope" value="Eukaryota"/>
</dbReference>
<dbReference type="RefSeq" id="XP_001382560.2">
    <property type="nucleotide sequence ID" value="XM_001382523.1"/>
</dbReference>
<dbReference type="HOGENOM" id="CLU_062456_2_1_1"/>
<dbReference type="KEGG" id="pic:PICST_30021"/>
<evidence type="ECO:0000256" key="2">
    <source>
        <dbReference type="ARBA" id="ARBA00022555"/>
    </source>
</evidence>
<proteinExistence type="inferred from homology"/>
<keyword evidence="4" id="KW-0694">RNA-binding</keyword>
<dbReference type="STRING" id="322104.A3LPP1"/>
<comment type="catalytic activity">
    <reaction evidence="6">
        <text>an N-acyl-L-alpha-aminoacyl-tRNA + H2O = an N-acyl-L-amino acid + a tRNA + H(+)</text>
        <dbReference type="Rhea" id="RHEA:54448"/>
        <dbReference type="Rhea" id="RHEA-COMP:10123"/>
        <dbReference type="Rhea" id="RHEA-COMP:13883"/>
        <dbReference type="ChEBI" id="CHEBI:15377"/>
        <dbReference type="ChEBI" id="CHEBI:15378"/>
        <dbReference type="ChEBI" id="CHEBI:59874"/>
        <dbReference type="ChEBI" id="CHEBI:78442"/>
        <dbReference type="ChEBI" id="CHEBI:138191"/>
        <dbReference type="EC" id="3.1.1.29"/>
    </reaction>
</comment>
<dbReference type="CDD" id="cd00462">
    <property type="entry name" value="PTH"/>
    <property type="match status" value="1"/>
</dbReference>
<evidence type="ECO:0000256" key="7">
    <source>
        <dbReference type="RuleBase" id="RU004320"/>
    </source>
</evidence>
<dbReference type="FunCoup" id="A3LPP1">
    <property type="interactions" value="121"/>
</dbReference>
<dbReference type="InterPro" id="IPR001328">
    <property type="entry name" value="Pept_tRNA_hydro"/>
</dbReference>
<dbReference type="InterPro" id="IPR018171">
    <property type="entry name" value="Pept_tRNA_hydro_CS"/>
</dbReference>
<dbReference type="Gene3D" id="3.40.50.1470">
    <property type="entry name" value="Peptidyl-tRNA hydrolase"/>
    <property type="match status" value="1"/>
</dbReference>
<keyword evidence="9" id="KW-1185">Reference proteome</keyword>
<dbReference type="PROSITE" id="PS01195">
    <property type="entry name" value="PEPT_TRNA_HYDROL_1"/>
    <property type="match status" value="1"/>
</dbReference>
<accession>A3LPP1</accession>
<evidence type="ECO:0000256" key="4">
    <source>
        <dbReference type="ARBA" id="ARBA00022884"/>
    </source>
</evidence>
<dbReference type="Pfam" id="PF01195">
    <property type="entry name" value="Pept_tRNA_hydro"/>
    <property type="match status" value="1"/>
</dbReference>
<comment type="similarity">
    <text evidence="5 7">Belongs to the PTH family.</text>
</comment>
<dbReference type="EC" id="3.1.1.29" evidence="1 6"/>